<dbReference type="CDD" id="cd03352">
    <property type="entry name" value="LbH_LpxD"/>
    <property type="match status" value="1"/>
</dbReference>
<sequence length="340" mass="34007">MPDPRFFRSAGPFPLGRLAEIAGATLSPGADPERPIASVAPLDAAGPDDISFLDNRKYVDAFAASKAGACVIAPALADRAPAGMALLLTPKPYKGYALIAQAFFPAPVARPGIAATAAIDPTAVIGEGAEVGPGAVVEAGAEIGAGCRIGPNAVIGAGVVLGERSVVGPGASLTHCLVGARVTIYPGARIGQDGFGFAMDAEGHVRLPQLGRVIIEDDVEVGANSTIDRGAGPDTVIGRGAMIDNLVQIGHNVQVGRGAVIVAQAGVAGSTKLGDFAVLAAKAGVAGHLTIGAGARIAANAGVMRDVDPGAEVVGSPAIPKRQFFRQQVMLARLAEGKGD</sequence>
<keyword evidence="1 7" id="KW-0444">Lipid biosynthesis</keyword>
<dbReference type="AlphaFoldDB" id="A0A0A0D4W6"/>
<evidence type="ECO:0000256" key="7">
    <source>
        <dbReference type="HAMAP-Rule" id="MF_00523"/>
    </source>
</evidence>
<dbReference type="PANTHER" id="PTHR43378">
    <property type="entry name" value="UDP-3-O-ACYLGLUCOSAMINE N-ACYLTRANSFERASE"/>
    <property type="match status" value="1"/>
</dbReference>
<dbReference type="GO" id="GO:0016020">
    <property type="term" value="C:membrane"/>
    <property type="evidence" value="ECO:0007669"/>
    <property type="project" value="GOC"/>
</dbReference>
<feature type="active site" description="Proton acceptor" evidence="7">
    <location>
        <position position="251"/>
    </location>
</feature>
<dbReference type="UniPathway" id="UPA00973"/>
<dbReference type="EMBL" id="JANX01000258">
    <property type="protein sequence ID" value="KGM32828.1"/>
    <property type="molecule type" value="Genomic_DNA"/>
</dbReference>
<reference evidence="9 10" key="1">
    <citation type="submission" date="2014-01" db="EMBL/GenBank/DDBJ databases">
        <title>Genome sequence determination for a cystic fibrosis isolate, Inquilinus limosus.</title>
        <authorList>
            <person name="Pino M."/>
            <person name="Di Conza J."/>
            <person name="Gutkind G."/>
        </authorList>
    </citation>
    <scope>NUCLEOTIDE SEQUENCE [LARGE SCALE GENOMIC DNA]</scope>
    <source>
        <strain evidence="9 10">MP06</strain>
    </source>
</reference>
<keyword evidence="3 7" id="KW-0808">Transferase</keyword>
<dbReference type="PROSITE" id="PS00101">
    <property type="entry name" value="HEXAPEP_TRANSFERASES"/>
    <property type="match status" value="1"/>
</dbReference>
<comment type="caution">
    <text evidence="9">The sequence shown here is derived from an EMBL/GenBank/DDBJ whole genome shotgun (WGS) entry which is preliminary data.</text>
</comment>
<gene>
    <name evidence="7" type="primary">lpxD</name>
    <name evidence="9" type="ORF">P409_19175</name>
</gene>
<keyword evidence="6 7" id="KW-0012">Acyltransferase</keyword>
<comment type="similarity">
    <text evidence="7">Belongs to the transferase hexapeptide repeat family. LpxD subfamily.</text>
</comment>
<dbReference type="Gene3D" id="2.160.10.10">
    <property type="entry name" value="Hexapeptide repeat proteins"/>
    <property type="match status" value="1"/>
</dbReference>
<dbReference type="OrthoDB" id="9784739at2"/>
<evidence type="ECO:0000256" key="2">
    <source>
        <dbReference type="ARBA" id="ARBA00022556"/>
    </source>
</evidence>
<dbReference type="InterPro" id="IPR011004">
    <property type="entry name" value="Trimer_LpxA-like_sf"/>
</dbReference>
<evidence type="ECO:0000313" key="9">
    <source>
        <dbReference type="EMBL" id="KGM32828.1"/>
    </source>
</evidence>
<evidence type="ECO:0000256" key="4">
    <source>
        <dbReference type="ARBA" id="ARBA00022737"/>
    </source>
</evidence>
<evidence type="ECO:0000256" key="5">
    <source>
        <dbReference type="ARBA" id="ARBA00023098"/>
    </source>
</evidence>
<dbReference type="GO" id="GO:0103118">
    <property type="term" value="F:UDP-3-O-[(3R)-3-hydroxyacyl]-glucosamine N-acyltransferase activity"/>
    <property type="evidence" value="ECO:0007669"/>
    <property type="project" value="UniProtKB-EC"/>
</dbReference>
<comment type="pathway">
    <text evidence="7">Bacterial outer membrane biogenesis; LPS lipid A biosynthesis.</text>
</comment>
<keyword evidence="5 7" id="KW-0443">Lipid metabolism</keyword>
<protein>
    <recommendedName>
        <fullName evidence="7">UDP-3-O-acylglucosamine N-acyltransferase</fullName>
        <ecNumber evidence="7">2.3.1.191</ecNumber>
    </recommendedName>
</protein>
<dbReference type="SUPFAM" id="SSF51161">
    <property type="entry name" value="Trimeric LpxA-like enzymes"/>
    <property type="match status" value="1"/>
</dbReference>
<keyword evidence="4 7" id="KW-0677">Repeat</keyword>
<dbReference type="InterPro" id="IPR020573">
    <property type="entry name" value="UDP_GlcNAc_AcTrfase_non-rep"/>
</dbReference>
<evidence type="ECO:0000313" key="10">
    <source>
        <dbReference type="Proteomes" id="UP000029995"/>
    </source>
</evidence>
<accession>A0A0A0D4W6</accession>
<feature type="domain" description="UDP-3-O-[3-hydroxymyristoyl] glucosamine N-acyltransferase non-repeat region" evidence="8">
    <location>
        <begin position="34"/>
        <end position="101"/>
    </location>
</feature>
<dbReference type="PANTHER" id="PTHR43378:SF2">
    <property type="entry name" value="UDP-3-O-ACYLGLUCOSAMINE N-ACYLTRANSFERASE 1, MITOCHONDRIAL-RELATED"/>
    <property type="match status" value="1"/>
</dbReference>
<dbReference type="GO" id="GO:0016410">
    <property type="term" value="F:N-acyltransferase activity"/>
    <property type="evidence" value="ECO:0007669"/>
    <property type="project" value="InterPro"/>
</dbReference>
<dbReference type="InterPro" id="IPR001451">
    <property type="entry name" value="Hexapep"/>
</dbReference>
<dbReference type="Pfam" id="PF04613">
    <property type="entry name" value="LpxD"/>
    <property type="match status" value="1"/>
</dbReference>
<proteinExistence type="inferred from homology"/>
<dbReference type="HAMAP" id="MF_00523">
    <property type="entry name" value="LpxD"/>
    <property type="match status" value="1"/>
</dbReference>
<dbReference type="Pfam" id="PF00132">
    <property type="entry name" value="Hexapep"/>
    <property type="match status" value="2"/>
</dbReference>
<dbReference type="InterPro" id="IPR018357">
    <property type="entry name" value="Hexapep_transf_CS"/>
</dbReference>
<dbReference type="GO" id="GO:0009245">
    <property type="term" value="P:lipid A biosynthetic process"/>
    <property type="evidence" value="ECO:0007669"/>
    <property type="project" value="UniProtKB-UniRule"/>
</dbReference>
<dbReference type="NCBIfam" id="NF002060">
    <property type="entry name" value="PRK00892.1"/>
    <property type="match status" value="1"/>
</dbReference>
<evidence type="ECO:0000259" key="8">
    <source>
        <dbReference type="Pfam" id="PF04613"/>
    </source>
</evidence>
<dbReference type="Gene3D" id="3.40.1390.10">
    <property type="entry name" value="MurE/MurF, N-terminal domain"/>
    <property type="match status" value="1"/>
</dbReference>
<evidence type="ECO:0000256" key="1">
    <source>
        <dbReference type="ARBA" id="ARBA00022516"/>
    </source>
</evidence>
<comment type="function">
    <text evidence="7">Catalyzes the N-acylation of UDP-3-O-acylglucosamine using 3-hydroxyacyl-ACP as the acyl donor. Is involved in the biosynthesis of lipid A, a phosphorylated glycolipid that anchors the lipopolysaccharide to the outer membrane of the cell.</text>
</comment>
<dbReference type="InterPro" id="IPR007691">
    <property type="entry name" value="LpxD"/>
</dbReference>
<dbReference type="Proteomes" id="UP000029995">
    <property type="component" value="Unassembled WGS sequence"/>
</dbReference>
<dbReference type="RefSeq" id="WP_034841631.1">
    <property type="nucleotide sequence ID" value="NZ_JANX01000258.1"/>
</dbReference>
<dbReference type="EC" id="2.3.1.191" evidence="7"/>
<dbReference type="NCBIfam" id="TIGR01853">
    <property type="entry name" value="lipid_A_lpxD"/>
    <property type="match status" value="1"/>
</dbReference>
<name>A0A0A0D4W6_9PROT</name>
<evidence type="ECO:0000256" key="6">
    <source>
        <dbReference type="ARBA" id="ARBA00023315"/>
    </source>
</evidence>
<comment type="subunit">
    <text evidence="7">Homotrimer.</text>
</comment>
<organism evidence="9 10">
    <name type="scientific">Inquilinus limosus MP06</name>
    <dbReference type="NCBI Taxonomy" id="1398085"/>
    <lineage>
        <taxon>Bacteria</taxon>
        <taxon>Pseudomonadati</taxon>
        <taxon>Pseudomonadota</taxon>
        <taxon>Alphaproteobacteria</taxon>
        <taxon>Rhodospirillales</taxon>
        <taxon>Rhodospirillaceae</taxon>
        <taxon>Inquilinus</taxon>
    </lineage>
</organism>
<comment type="catalytic activity">
    <reaction evidence="7">
        <text>a UDP-3-O-[(3R)-3-hydroxyacyl]-alpha-D-glucosamine + a (3R)-hydroxyacyl-[ACP] = a UDP-2-N,3-O-bis[(3R)-3-hydroxyacyl]-alpha-D-glucosamine + holo-[ACP] + H(+)</text>
        <dbReference type="Rhea" id="RHEA:53836"/>
        <dbReference type="Rhea" id="RHEA-COMP:9685"/>
        <dbReference type="Rhea" id="RHEA-COMP:9945"/>
        <dbReference type="ChEBI" id="CHEBI:15378"/>
        <dbReference type="ChEBI" id="CHEBI:64479"/>
        <dbReference type="ChEBI" id="CHEBI:78827"/>
        <dbReference type="ChEBI" id="CHEBI:137740"/>
        <dbReference type="ChEBI" id="CHEBI:137748"/>
        <dbReference type="EC" id="2.3.1.191"/>
    </reaction>
</comment>
<evidence type="ECO:0000256" key="3">
    <source>
        <dbReference type="ARBA" id="ARBA00022679"/>
    </source>
</evidence>
<keyword evidence="2 7" id="KW-0441">Lipid A biosynthesis</keyword>